<keyword evidence="1" id="KW-0175">Coiled coil</keyword>
<dbReference type="PATRIC" id="fig|1410950.3.peg.299"/>
<dbReference type="Proteomes" id="UP000018872">
    <property type="component" value="Unassembled WGS sequence"/>
</dbReference>
<evidence type="ECO:0000313" key="2">
    <source>
        <dbReference type="EMBL" id="ETK05450.1"/>
    </source>
</evidence>
<reference evidence="2 3" key="1">
    <citation type="submission" date="2013-11" db="EMBL/GenBank/DDBJ databases">
        <title>Single cell genomics of uncultured Tannerella BU063 (oral taxon 286).</title>
        <authorList>
            <person name="Beall C.J."/>
            <person name="Campbell A.G."/>
            <person name="Griffen A.L."/>
            <person name="Podar M."/>
            <person name="Leys E.J."/>
        </authorList>
    </citation>
    <scope>NUCLEOTIDE SEQUENCE [LARGE SCALE GENOMIC DNA]</scope>
    <source>
        <strain evidence="2">Cell 5</strain>
    </source>
</reference>
<evidence type="ECO:0000256" key="1">
    <source>
        <dbReference type="SAM" id="Coils"/>
    </source>
</evidence>
<name>W2CEB4_9BACT</name>
<dbReference type="AlphaFoldDB" id="W2CEB4"/>
<protein>
    <submittedName>
        <fullName evidence="2">Uncharacterized protein</fullName>
    </submittedName>
</protein>
<accession>W2CEB4</accession>
<proteinExistence type="predicted"/>
<sequence>MNEKDQKIWAVLEVRLQDLMSLCDERKQTIESLTQTIQRMEADYRTLEAKYTDLLAAGYIASADENERKVARKRLSDMVREVDKCLALLNG</sequence>
<gene>
    <name evidence="2" type="ORF">T229_03405</name>
</gene>
<evidence type="ECO:0000313" key="3">
    <source>
        <dbReference type="Proteomes" id="UP000018872"/>
    </source>
</evidence>
<organism evidence="2 3">
    <name type="scientific">Tannerella sp. oral taxon BU063 isolate Cell 5</name>
    <dbReference type="NCBI Taxonomy" id="1410950"/>
    <lineage>
        <taxon>Bacteria</taxon>
        <taxon>Pseudomonadati</taxon>
        <taxon>Bacteroidota</taxon>
        <taxon>Bacteroidia</taxon>
        <taxon>Bacteroidales</taxon>
        <taxon>Tannerellaceae</taxon>
        <taxon>Tannerella</taxon>
    </lineage>
</organism>
<dbReference type="EMBL" id="AYYC01000521">
    <property type="protein sequence ID" value="ETK05450.1"/>
    <property type="molecule type" value="Genomic_DNA"/>
</dbReference>
<comment type="caution">
    <text evidence="2">The sequence shown here is derived from an EMBL/GenBank/DDBJ whole genome shotgun (WGS) entry which is preliminary data.</text>
</comment>
<feature type="coiled-coil region" evidence="1">
    <location>
        <begin position="23"/>
        <end position="57"/>
    </location>
</feature>